<dbReference type="GO" id="GO:0006402">
    <property type="term" value="P:mRNA catabolic process"/>
    <property type="evidence" value="ECO:0007669"/>
    <property type="project" value="TreeGrafter"/>
</dbReference>
<dbReference type="InterPro" id="IPR016071">
    <property type="entry name" value="Staphylococal_nuclease_OB-fold"/>
</dbReference>
<dbReference type="AlphaFoldDB" id="A0A3P7MRQ8"/>
<evidence type="ECO:0000313" key="2">
    <source>
        <dbReference type="EMBL" id="VDN25268.1"/>
    </source>
</evidence>
<keyword evidence="3" id="KW-1185">Reference proteome</keyword>
<feature type="non-terminal residue" evidence="2">
    <location>
        <position position="275"/>
    </location>
</feature>
<dbReference type="Gene3D" id="2.40.50.90">
    <property type="match status" value="3"/>
</dbReference>
<sequence>MLIHLDAVVLQGQPTNGPPPETTVYLSNVIAPRLGKRPTETTAATDSREFLRKKLVGHVVTFVKEYTAASGRDHGKIYLGGTNLIMLKISRRQECQKAGLRSDRKNSRVSGVPSRNTLCERIFFSNSSERTYVTVDYIQPKSEQFPEKTCCTVKVGELNIAEALILKGLSKVVRHRSDDENRSSEYDALLAAEANAEKSKKGLFADKTAGKKDTLRIQELQGDIARSKQFLPYLQRSTRAEGVVEFIASGSRLRIYIPKETVVITFLLGGISCPK</sequence>
<name>A0A3P7MRQ8_CYLGO</name>
<dbReference type="GO" id="GO:0005829">
    <property type="term" value="C:cytosol"/>
    <property type="evidence" value="ECO:0007669"/>
    <property type="project" value="TreeGrafter"/>
</dbReference>
<evidence type="ECO:0000313" key="3">
    <source>
        <dbReference type="Proteomes" id="UP000271889"/>
    </source>
</evidence>
<dbReference type="GO" id="GO:0004518">
    <property type="term" value="F:nuclease activity"/>
    <property type="evidence" value="ECO:0007669"/>
    <property type="project" value="TreeGrafter"/>
</dbReference>
<dbReference type="Proteomes" id="UP000271889">
    <property type="component" value="Unassembled WGS sequence"/>
</dbReference>
<dbReference type="OrthoDB" id="10023235at2759"/>
<proteinExistence type="predicted"/>
<dbReference type="InterPro" id="IPR035437">
    <property type="entry name" value="SNase_OB-fold_sf"/>
</dbReference>
<accession>A0A3P7MRQ8</accession>
<protein>
    <recommendedName>
        <fullName evidence="1">TNase-like domain-containing protein</fullName>
    </recommendedName>
</protein>
<dbReference type="SMART" id="SM00318">
    <property type="entry name" value="SNc"/>
    <property type="match status" value="1"/>
</dbReference>
<dbReference type="PANTHER" id="PTHR12302">
    <property type="entry name" value="EBNA2 BINDING PROTEIN P100"/>
    <property type="match status" value="1"/>
</dbReference>
<dbReference type="EMBL" id="UYRV01109537">
    <property type="protein sequence ID" value="VDN25268.1"/>
    <property type="molecule type" value="Genomic_DNA"/>
</dbReference>
<dbReference type="PROSITE" id="PS50830">
    <property type="entry name" value="TNASE_3"/>
    <property type="match status" value="1"/>
</dbReference>
<gene>
    <name evidence="2" type="ORF">CGOC_LOCUS10051</name>
</gene>
<dbReference type="PANTHER" id="PTHR12302:SF2">
    <property type="entry name" value="STAPHYLOCOCCAL NUCLEASE DOMAIN-CONTAINING PROTEIN 1"/>
    <property type="match status" value="1"/>
</dbReference>
<reference evidence="2 3" key="1">
    <citation type="submission" date="2018-11" db="EMBL/GenBank/DDBJ databases">
        <authorList>
            <consortium name="Pathogen Informatics"/>
        </authorList>
    </citation>
    <scope>NUCLEOTIDE SEQUENCE [LARGE SCALE GENOMIC DNA]</scope>
</reference>
<evidence type="ECO:0000259" key="1">
    <source>
        <dbReference type="PROSITE" id="PS50830"/>
    </source>
</evidence>
<dbReference type="SUPFAM" id="SSF50199">
    <property type="entry name" value="Staphylococcal nuclease"/>
    <property type="match status" value="2"/>
</dbReference>
<dbReference type="GO" id="GO:0005634">
    <property type="term" value="C:nucleus"/>
    <property type="evidence" value="ECO:0007669"/>
    <property type="project" value="TreeGrafter"/>
</dbReference>
<organism evidence="2 3">
    <name type="scientific">Cylicostephanus goldi</name>
    <name type="common">Nematode worm</name>
    <dbReference type="NCBI Taxonomy" id="71465"/>
    <lineage>
        <taxon>Eukaryota</taxon>
        <taxon>Metazoa</taxon>
        <taxon>Ecdysozoa</taxon>
        <taxon>Nematoda</taxon>
        <taxon>Chromadorea</taxon>
        <taxon>Rhabditida</taxon>
        <taxon>Rhabditina</taxon>
        <taxon>Rhabditomorpha</taxon>
        <taxon>Strongyloidea</taxon>
        <taxon>Strongylidae</taxon>
        <taxon>Cylicostephanus</taxon>
    </lineage>
</organism>
<dbReference type="GO" id="GO:0003723">
    <property type="term" value="F:RNA binding"/>
    <property type="evidence" value="ECO:0007669"/>
    <property type="project" value="TreeGrafter"/>
</dbReference>
<feature type="domain" description="TNase-like" evidence="1">
    <location>
        <begin position="1"/>
        <end position="206"/>
    </location>
</feature>